<accession>A0A1I8N4Z6</accession>
<evidence type="ECO:0000256" key="3">
    <source>
        <dbReference type="ARBA" id="ARBA00060902"/>
    </source>
</evidence>
<keyword evidence="1 4" id="KW-0732">Signal</keyword>
<organism evidence="5">
    <name type="scientific">Musca domestica</name>
    <name type="common">House fly</name>
    <dbReference type="NCBI Taxonomy" id="7370"/>
    <lineage>
        <taxon>Eukaryota</taxon>
        <taxon>Metazoa</taxon>
        <taxon>Ecdysozoa</taxon>
        <taxon>Arthropoda</taxon>
        <taxon>Hexapoda</taxon>
        <taxon>Insecta</taxon>
        <taxon>Pterygota</taxon>
        <taxon>Neoptera</taxon>
        <taxon>Endopterygota</taxon>
        <taxon>Diptera</taxon>
        <taxon>Brachycera</taxon>
        <taxon>Muscomorpha</taxon>
        <taxon>Muscoidea</taxon>
        <taxon>Muscidae</taxon>
        <taxon>Musca</taxon>
    </lineage>
</organism>
<dbReference type="OrthoDB" id="7419171at2759"/>
<dbReference type="GO" id="GO:0007623">
    <property type="term" value="P:circadian rhythm"/>
    <property type="evidence" value="ECO:0007669"/>
    <property type="project" value="UniProtKB-ARBA"/>
</dbReference>
<dbReference type="InterPro" id="IPR010562">
    <property type="entry name" value="Haemolymph_juvenile_hormone-bd"/>
</dbReference>
<dbReference type="SMART" id="SM00700">
    <property type="entry name" value="JHBP"/>
    <property type="match status" value="3"/>
</dbReference>
<dbReference type="AlphaFoldDB" id="A0A1I8N4Z6"/>
<keyword evidence="2" id="KW-0090">Biological rhythms</keyword>
<evidence type="ECO:0008006" key="6">
    <source>
        <dbReference type="Google" id="ProtNLM"/>
    </source>
</evidence>
<reference evidence="5" key="1">
    <citation type="submission" date="2020-05" db="UniProtKB">
        <authorList>
            <consortium name="EnsemblMetazoa"/>
        </authorList>
    </citation>
    <scope>IDENTIFICATION</scope>
    <source>
        <strain evidence="5">Aabys</strain>
    </source>
</reference>
<dbReference type="VEuPathDB" id="VectorBase:MDOA011598"/>
<dbReference type="PANTHER" id="PTHR11008:SF25">
    <property type="entry name" value="IP09473P-RELATED"/>
    <property type="match status" value="1"/>
</dbReference>
<evidence type="ECO:0000256" key="2">
    <source>
        <dbReference type="ARBA" id="ARBA00023108"/>
    </source>
</evidence>
<dbReference type="GO" id="GO:0005615">
    <property type="term" value="C:extracellular space"/>
    <property type="evidence" value="ECO:0007669"/>
    <property type="project" value="TreeGrafter"/>
</dbReference>
<dbReference type="PANTHER" id="PTHR11008">
    <property type="entry name" value="PROTEIN TAKEOUT-LIKE PROTEIN"/>
    <property type="match status" value="1"/>
</dbReference>
<comment type="similarity">
    <text evidence="3">Belongs to the TO family.</text>
</comment>
<dbReference type="EnsemblMetazoa" id="MDOA011598-RA">
    <property type="protein sequence ID" value="MDOA011598-PA"/>
    <property type="gene ID" value="MDOA011598"/>
</dbReference>
<gene>
    <name evidence="5" type="primary">101897216</name>
</gene>
<evidence type="ECO:0000313" key="5">
    <source>
        <dbReference type="EnsemblMetazoa" id="MDOA011598-PA"/>
    </source>
</evidence>
<protein>
    <recommendedName>
        <fullName evidence="6">Hemolymph juvenile hormone binding protein (JHBP)</fullName>
    </recommendedName>
</protein>
<dbReference type="VEuPathDB" id="VectorBase:MDOMA2_011419"/>
<dbReference type="eggNOG" id="ENOG502RXKT">
    <property type="taxonomic scope" value="Eukaryota"/>
</dbReference>
<dbReference type="Gene3D" id="3.15.10.30">
    <property type="entry name" value="Haemolymph juvenile hormone binding protein"/>
    <property type="match status" value="3"/>
</dbReference>
<feature type="signal peptide" evidence="4">
    <location>
        <begin position="1"/>
        <end position="24"/>
    </location>
</feature>
<dbReference type="FunFam" id="3.15.10.30:FF:000001">
    <property type="entry name" value="Takeout-like protein 1"/>
    <property type="match status" value="2"/>
</dbReference>
<evidence type="ECO:0000256" key="1">
    <source>
        <dbReference type="ARBA" id="ARBA00022729"/>
    </source>
</evidence>
<evidence type="ECO:0000256" key="4">
    <source>
        <dbReference type="SAM" id="SignalP"/>
    </source>
</evidence>
<sequence length="714" mass="79347">MEISIQLCSILVALIWLGSLEVNGAKFLAEKPAFLDICKRSDSEFGKCWAKNLEKMFNGWKSGVPGLKSIGSLDPLHVKRAKITQGAEGSPISMNMELVNAELSGLGGTIIDDAGSNGNSLEMKLRVTVPSFKLTGDYTMHGNILSLALNSKGKALMIFEKATFTLNFRLKLREDGAQSFADVEKLDLLWEDNGGMQFHLSNLFNGDKALEDSAHALLNANWRAIFEVLRPALSQTNKIVVKDILSKIMAYVPVHYYLECVPGLKTLGSLDPLHIKRAKFSQGGKNDIISIDMDLANVELMGLSDVIIEDIGSNGNNLDIKFKLTAPNFKWNGDYAMKGNILSLALDSKGKTFMAFEKPTFTLNYKMKLRKEGDYEFADLEKLHLVWEDNANVQFRLENLFNGDKALEDSAHTLLNANWRPIFENLRPVLSQTNEIVLKDILNKIMAYVPTFGFFLKKKMKYCICLTLLFWTTSAVVGKKVLTEKPAFLNACPIEATDVGSCFAKNLEAMFHEWKAGVPGLKSIGSLDPLHVKRISIEQAVSGPISLNLNMQNAEIFGLSGTSITDVGTDAKKLTFKFNINVPEFKLISDYAVNGNLLSLALNSKGKAEIMMEKALLNLAIRVKIRENGDFKFGQLEKLHLVWEDVGGMHLHLDNIFNGDATLEDSAHALINENWRSIFEVLRPALTQTVEVIMKDFLGKILSHIPVTYLLDGL</sequence>
<name>A0A1I8N4Z6_MUSDO</name>
<feature type="chain" id="PRO_5044561255" description="Hemolymph juvenile hormone binding protein (JHBP)" evidence="4">
    <location>
        <begin position="25"/>
        <end position="714"/>
    </location>
</feature>
<dbReference type="Pfam" id="PF06585">
    <property type="entry name" value="JHBP"/>
    <property type="match status" value="3"/>
</dbReference>
<dbReference type="InterPro" id="IPR038606">
    <property type="entry name" value="To_sf"/>
</dbReference>
<proteinExistence type="inferred from homology"/>